<sequence length="53" mass="6240">MKTINIKVHTSESSQIEAIKAFMKALKIKFEVSKEKSPYNSEFVKKYNREMQT</sequence>
<evidence type="ECO:0000313" key="2">
    <source>
        <dbReference type="Proteomes" id="UP001202248"/>
    </source>
</evidence>
<reference evidence="1 2" key="1">
    <citation type="submission" date="2022-02" db="EMBL/GenBank/DDBJ databases">
        <authorList>
            <person name="Min J."/>
        </authorList>
    </citation>
    <scope>NUCLEOTIDE SEQUENCE [LARGE SCALE GENOMIC DNA]</scope>
    <source>
        <strain evidence="1 2">GR10-1</strain>
    </source>
</reference>
<protein>
    <submittedName>
        <fullName evidence="1">Uncharacterized protein</fullName>
    </submittedName>
</protein>
<dbReference type="Pfam" id="PF10884">
    <property type="entry name" value="DUF2683"/>
    <property type="match status" value="1"/>
</dbReference>
<dbReference type="Proteomes" id="UP001202248">
    <property type="component" value="Unassembled WGS sequence"/>
</dbReference>
<accession>A0ABS9SGG4</accession>
<gene>
    <name evidence="1" type="ORF">MKP09_05870</name>
</gene>
<comment type="caution">
    <text evidence="1">The sequence shown here is derived from an EMBL/GenBank/DDBJ whole genome shotgun (WGS) entry which is preliminary data.</text>
</comment>
<evidence type="ECO:0000313" key="1">
    <source>
        <dbReference type="EMBL" id="MCH5597463.1"/>
    </source>
</evidence>
<dbReference type="RefSeq" id="WP_240826848.1">
    <property type="nucleotide sequence ID" value="NZ_JAKWBL010000001.1"/>
</dbReference>
<dbReference type="InterPro" id="IPR020271">
    <property type="entry name" value="Uncharacterised_MJ1172"/>
</dbReference>
<organism evidence="1 2">
    <name type="scientific">Niabella ginsengisoli</name>
    <dbReference type="NCBI Taxonomy" id="522298"/>
    <lineage>
        <taxon>Bacteria</taxon>
        <taxon>Pseudomonadati</taxon>
        <taxon>Bacteroidota</taxon>
        <taxon>Chitinophagia</taxon>
        <taxon>Chitinophagales</taxon>
        <taxon>Chitinophagaceae</taxon>
        <taxon>Niabella</taxon>
    </lineage>
</organism>
<name>A0ABS9SGG4_9BACT</name>
<dbReference type="EMBL" id="JAKWBL010000001">
    <property type="protein sequence ID" value="MCH5597463.1"/>
    <property type="molecule type" value="Genomic_DNA"/>
</dbReference>
<keyword evidence="2" id="KW-1185">Reference proteome</keyword>
<proteinExistence type="predicted"/>